<reference evidence="2" key="1">
    <citation type="submission" date="2016-06" db="EMBL/GenBank/DDBJ databases">
        <authorList>
            <person name="Varghese N."/>
        </authorList>
    </citation>
    <scope>NUCLEOTIDE SEQUENCE [LARGE SCALE GENOMIC DNA]</scope>
    <source>
        <strain evidence="2">DSM 45555</strain>
    </source>
</reference>
<accession>A0A1C4Z5P3</accession>
<name>A0A1C4Z5P3_9ACTN</name>
<dbReference type="AlphaFoldDB" id="A0A1C4Z5P3"/>
<dbReference type="EMBL" id="FMCV01000014">
    <property type="protein sequence ID" value="SCF28298.1"/>
    <property type="molecule type" value="Genomic_DNA"/>
</dbReference>
<evidence type="ECO:0000313" key="2">
    <source>
        <dbReference type="Proteomes" id="UP000198551"/>
    </source>
</evidence>
<dbReference type="Proteomes" id="UP000198551">
    <property type="component" value="Unassembled WGS sequence"/>
</dbReference>
<gene>
    <name evidence="1" type="ORF">GA0070215_114141</name>
</gene>
<keyword evidence="2" id="KW-1185">Reference proteome</keyword>
<protein>
    <submittedName>
        <fullName evidence="1">Uncharacterized protein</fullName>
    </submittedName>
</protein>
<proteinExistence type="predicted"/>
<sequence>MIAAYLRIAPLTPAAPVDPMALRNLLYGQCGPGNGVEHIRVRAGPHGVDIIAFIDGNDPERANEVLRQVAEKAIISTTSLHLWRIV</sequence>
<organism evidence="1 2">
    <name type="scientific">Micromonospora marina</name>
    <dbReference type="NCBI Taxonomy" id="307120"/>
    <lineage>
        <taxon>Bacteria</taxon>
        <taxon>Bacillati</taxon>
        <taxon>Actinomycetota</taxon>
        <taxon>Actinomycetes</taxon>
        <taxon>Micromonosporales</taxon>
        <taxon>Micromonosporaceae</taxon>
        <taxon>Micromonospora</taxon>
    </lineage>
</organism>
<evidence type="ECO:0000313" key="1">
    <source>
        <dbReference type="EMBL" id="SCF28298.1"/>
    </source>
</evidence>